<gene>
    <name evidence="2" type="ORF">R1flu_017538</name>
</gene>
<feature type="compositionally biased region" description="Basic and acidic residues" evidence="1">
    <location>
        <begin position="47"/>
        <end position="56"/>
    </location>
</feature>
<dbReference type="EMBL" id="JBHFFA010000001">
    <property type="protein sequence ID" value="KAL2649410.1"/>
    <property type="molecule type" value="Genomic_DNA"/>
</dbReference>
<comment type="caution">
    <text evidence="2">The sequence shown here is derived from an EMBL/GenBank/DDBJ whole genome shotgun (WGS) entry which is preliminary data.</text>
</comment>
<feature type="region of interest" description="Disordered" evidence="1">
    <location>
        <begin position="47"/>
        <end position="74"/>
    </location>
</feature>
<keyword evidence="3" id="KW-1185">Reference proteome</keyword>
<evidence type="ECO:0000313" key="3">
    <source>
        <dbReference type="Proteomes" id="UP001605036"/>
    </source>
</evidence>
<accession>A0ABD1ZD86</accession>
<feature type="compositionally biased region" description="Low complexity" evidence="1">
    <location>
        <begin position="57"/>
        <end position="74"/>
    </location>
</feature>
<dbReference type="Proteomes" id="UP001605036">
    <property type="component" value="Unassembled WGS sequence"/>
</dbReference>
<evidence type="ECO:0000313" key="2">
    <source>
        <dbReference type="EMBL" id="KAL2649410.1"/>
    </source>
</evidence>
<evidence type="ECO:0000256" key="1">
    <source>
        <dbReference type="SAM" id="MobiDB-lite"/>
    </source>
</evidence>
<dbReference type="PANTHER" id="PTHR34724">
    <property type="entry name" value="OS12G0596101 PROTEIN"/>
    <property type="match status" value="1"/>
</dbReference>
<organism evidence="2 3">
    <name type="scientific">Riccia fluitans</name>
    <dbReference type="NCBI Taxonomy" id="41844"/>
    <lineage>
        <taxon>Eukaryota</taxon>
        <taxon>Viridiplantae</taxon>
        <taxon>Streptophyta</taxon>
        <taxon>Embryophyta</taxon>
        <taxon>Marchantiophyta</taxon>
        <taxon>Marchantiopsida</taxon>
        <taxon>Marchantiidae</taxon>
        <taxon>Marchantiales</taxon>
        <taxon>Ricciaceae</taxon>
        <taxon>Riccia</taxon>
    </lineage>
</organism>
<proteinExistence type="predicted"/>
<reference evidence="2 3" key="1">
    <citation type="submission" date="2024-09" db="EMBL/GenBank/DDBJ databases">
        <title>Chromosome-scale assembly of Riccia fluitans.</title>
        <authorList>
            <person name="Paukszto L."/>
            <person name="Sawicki J."/>
            <person name="Karawczyk K."/>
            <person name="Piernik-Szablinska J."/>
            <person name="Szczecinska M."/>
            <person name="Mazdziarz M."/>
        </authorList>
    </citation>
    <scope>NUCLEOTIDE SEQUENCE [LARGE SCALE GENOMIC DNA]</scope>
    <source>
        <strain evidence="2">Rf_01</strain>
        <tissue evidence="2">Aerial parts of the thallus</tissue>
    </source>
</reference>
<dbReference type="PANTHER" id="PTHR34724:SF2">
    <property type="entry name" value="OS12G0596101 PROTEIN"/>
    <property type="match status" value="1"/>
</dbReference>
<dbReference type="AlphaFoldDB" id="A0ABD1ZD86"/>
<name>A0ABD1ZD86_9MARC</name>
<protein>
    <submittedName>
        <fullName evidence="2">Uncharacterized protein</fullName>
    </submittedName>
</protein>
<sequence>MCYPVKCSSCGKTSWGGCGRHVPSVYAKIPEGQACMCKAWPEVEIPKQENSSDVKTETSTSATSATRAAEAGSTSGFLSYLKGFWK</sequence>